<dbReference type="SUPFAM" id="SSF47473">
    <property type="entry name" value="EF-hand"/>
    <property type="match status" value="1"/>
</dbReference>
<name>A0A2T9YW30_9FUNG</name>
<dbReference type="OrthoDB" id="264015at2759"/>
<evidence type="ECO:0000256" key="1">
    <source>
        <dbReference type="ARBA" id="ARBA00001974"/>
    </source>
</evidence>
<dbReference type="Gene3D" id="3.50.50.60">
    <property type="entry name" value="FAD/NAD(P)-binding domain"/>
    <property type="match status" value="1"/>
</dbReference>
<protein>
    <recommendedName>
        <fullName evidence="3 7">Glycerol-3-phosphate dehydrogenase</fullName>
        <ecNumber evidence="3 7">1.1.5.3</ecNumber>
    </recommendedName>
</protein>
<dbReference type="InterPro" id="IPR006076">
    <property type="entry name" value="FAD-dep_OxRdtase"/>
</dbReference>
<dbReference type="InterPro" id="IPR038299">
    <property type="entry name" value="DAO_C_sf"/>
</dbReference>
<comment type="catalytic activity">
    <reaction evidence="7">
        <text>a quinone + sn-glycerol 3-phosphate = dihydroxyacetone phosphate + a quinol</text>
        <dbReference type="Rhea" id="RHEA:18977"/>
        <dbReference type="ChEBI" id="CHEBI:24646"/>
        <dbReference type="ChEBI" id="CHEBI:57597"/>
        <dbReference type="ChEBI" id="CHEBI:57642"/>
        <dbReference type="ChEBI" id="CHEBI:132124"/>
        <dbReference type="EC" id="1.1.5.3"/>
    </reaction>
</comment>
<comment type="cofactor">
    <cofactor evidence="1 7">
        <name>FAD</name>
        <dbReference type="ChEBI" id="CHEBI:57692"/>
    </cofactor>
</comment>
<evidence type="ECO:0000256" key="5">
    <source>
        <dbReference type="ARBA" id="ARBA00022827"/>
    </source>
</evidence>
<evidence type="ECO:0000256" key="7">
    <source>
        <dbReference type="RuleBase" id="RU361217"/>
    </source>
</evidence>
<dbReference type="Gene3D" id="3.30.9.10">
    <property type="entry name" value="D-Amino Acid Oxidase, subunit A, domain 2"/>
    <property type="match status" value="1"/>
</dbReference>
<keyword evidence="5" id="KW-0274">FAD</keyword>
<dbReference type="Gene3D" id="1.10.238.10">
    <property type="entry name" value="EF-hand"/>
    <property type="match status" value="1"/>
</dbReference>
<dbReference type="PANTHER" id="PTHR11985">
    <property type="entry name" value="GLYCEROL-3-PHOSPHATE DEHYDROGENASE"/>
    <property type="match status" value="1"/>
</dbReference>
<evidence type="ECO:0000313" key="10">
    <source>
        <dbReference type="EMBL" id="PVU96552.1"/>
    </source>
</evidence>
<dbReference type="Pfam" id="PF16901">
    <property type="entry name" value="DAO_C"/>
    <property type="match status" value="1"/>
</dbReference>
<dbReference type="InterPro" id="IPR036188">
    <property type="entry name" value="FAD/NAD-bd_sf"/>
</dbReference>
<dbReference type="GO" id="GO:0006072">
    <property type="term" value="P:glycerol-3-phosphate metabolic process"/>
    <property type="evidence" value="ECO:0007669"/>
    <property type="project" value="UniProtKB-UniRule"/>
</dbReference>
<dbReference type="PANTHER" id="PTHR11985:SF15">
    <property type="entry name" value="GLYCEROL-3-PHOSPHATE DEHYDROGENASE, MITOCHONDRIAL"/>
    <property type="match status" value="1"/>
</dbReference>
<sequence>MFKNIKFSTRALTLSSAVAVSGISYALYSKNDRNSPKVSSLFLNKVYADSTNIATSSIEASLRRWKAPTRSQVIKQLKDSSQDELDLLIIGGGATGSGCAVDAAMRGLKVALVERDDFAAGTSSKSTKLVHGGVRYLQSAIMKLDYGQWKMVKEALFERKTFLDVAPHLTNELAILLPVYSWIKLPYYWVGCKMYDLVSGKHKITSSYLMSRDNTIANFPMLKHDGLVGSIVYYDGQQNDSRVNLALALTAAAKGALVANHVEVISLIKEQNELGASVVKGARVRDTETGEEWDIKSKGVINATGPFTDHIVKMDEPQLADLVVPSSGVHVILPSRFCPPNLGLLDAETSDGRVIFFLPWLGRIVAGTTDSKCDVEYNPKPAEEDIEFIVNEVNHYLDNTARVTRKDVLAAWSGIRPLVRDPKSSNTKDLVRNHMIYVSDSNLVTISGGKWTTYREMAQETVDTAIKAFGINNVSDCTTPSTKLIGGETWTPNLNIQLTGAFEADDDIATHLSTSYGDVAWAVPYADPNGPKNVNSRIHPKFPYIEADIHFAVDQEYARTTIDVFSRRLRLAFLDYKAALESLPKIISIMGDKLQWDNSKKLAQYDSAIEYLTTMGLSELNDKDDIKSIRNLVTSYKHSHPKPTSKPIDKLSYIDMGYLRSLFYNLDTQRSNFISTDSLLSFLNSENLEFSAISLDKLIKDSGVSKNTNEAGNIDFEAFVKIFKNAKDLSN</sequence>
<keyword evidence="6 7" id="KW-0560">Oxidoreductase</keyword>
<evidence type="ECO:0000256" key="3">
    <source>
        <dbReference type="ARBA" id="ARBA00013029"/>
    </source>
</evidence>
<keyword evidence="11" id="KW-1185">Reference proteome</keyword>
<comment type="similarity">
    <text evidence="2 7">Belongs to the FAD-dependent glycerol-3-phosphate dehydrogenase family.</text>
</comment>
<gene>
    <name evidence="10" type="ORF">BB561_001111</name>
</gene>
<evidence type="ECO:0000313" key="11">
    <source>
        <dbReference type="Proteomes" id="UP000245383"/>
    </source>
</evidence>
<dbReference type="SUPFAM" id="SSF51905">
    <property type="entry name" value="FAD/NAD(P)-binding domain"/>
    <property type="match status" value="1"/>
</dbReference>
<dbReference type="PROSITE" id="PS00978">
    <property type="entry name" value="FAD_G3PDH_2"/>
    <property type="match status" value="1"/>
</dbReference>
<dbReference type="Pfam" id="PF01266">
    <property type="entry name" value="DAO"/>
    <property type="match status" value="1"/>
</dbReference>
<dbReference type="EC" id="1.1.5.3" evidence="3 7"/>
<dbReference type="Proteomes" id="UP000245383">
    <property type="component" value="Unassembled WGS sequence"/>
</dbReference>
<evidence type="ECO:0000256" key="4">
    <source>
        <dbReference type="ARBA" id="ARBA00022630"/>
    </source>
</evidence>
<dbReference type="EMBL" id="MBFR01000029">
    <property type="protein sequence ID" value="PVU96552.1"/>
    <property type="molecule type" value="Genomic_DNA"/>
</dbReference>
<organism evidence="10 11">
    <name type="scientific">Smittium simulii</name>
    <dbReference type="NCBI Taxonomy" id="133385"/>
    <lineage>
        <taxon>Eukaryota</taxon>
        <taxon>Fungi</taxon>
        <taxon>Fungi incertae sedis</taxon>
        <taxon>Zoopagomycota</taxon>
        <taxon>Kickxellomycotina</taxon>
        <taxon>Harpellomycetes</taxon>
        <taxon>Harpellales</taxon>
        <taxon>Legeriomycetaceae</taxon>
        <taxon>Smittium</taxon>
    </lineage>
</organism>
<feature type="domain" description="FAD dependent oxidoreductase" evidence="8">
    <location>
        <begin position="86"/>
        <end position="422"/>
    </location>
</feature>
<keyword evidence="4 7" id="KW-0285">Flavoprotein</keyword>
<dbReference type="PROSITE" id="PS00977">
    <property type="entry name" value="FAD_G3PDH_1"/>
    <property type="match status" value="1"/>
</dbReference>
<feature type="domain" description="Alpha-glycerophosphate oxidase C-terminal" evidence="9">
    <location>
        <begin position="477"/>
        <end position="600"/>
    </location>
</feature>
<comment type="caution">
    <text evidence="10">The sequence shown here is derived from an EMBL/GenBank/DDBJ whole genome shotgun (WGS) entry which is preliminary data.</text>
</comment>
<evidence type="ECO:0000256" key="2">
    <source>
        <dbReference type="ARBA" id="ARBA00007330"/>
    </source>
</evidence>
<dbReference type="InterPro" id="IPR031656">
    <property type="entry name" value="DAO_C"/>
</dbReference>
<dbReference type="GO" id="GO:0005739">
    <property type="term" value="C:mitochondrion"/>
    <property type="evidence" value="ECO:0007669"/>
    <property type="project" value="TreeGrafter"/>
</dbReference>
<dbReference type="InterPro" id="IPR000447">
    <property type="entry name" value="G3P_DH_FAD-dep"/>
</dbReference>
<evidence type="ECO:0000259" key="8">
    <source>
        <dbReference type="Pfam" id="PF01266"/>
    </source>
</evidence>
<dbReference type="GO" id="GO:0004368">
    <property type="term" value="F:glycerol-3-phosphate dehydrogenase (quinone) activity"/>
    <property type="evidence" value="ECO:0007669"/>
    <property type="project" value="UniProtKB-EC"/>
</dbReference>
<dbReference type="SUPFAM" id="SSF54373">
    <property type="entry name" value="FAD-linked reductases, C-terminal domain"/>
    <property type="match status" value="1"/>
</dbReference>
<proteinExistence type="inferred from homology"/>
<dbReference type="InterPro" id="IPR011992">
    <property type="entry name" value="EF-hand-dom_pair"/>
</dbReference>
<dbReference type="PRINTS" id="PR01001">
    <property type="entry name" value="FADG3PDH"/>
</dbReference>
<accession>A0A2T9YW30</accession>
<dbReference type="AlphaFoldDB" id="A0A2T9YW30"/>
<evidence type="ECO:0000256" key="6">
    <source>
        <dbReference type="ARBA" id="ARBA00023002"/>
    </source>
</evidence>
<evidence type="ECO:0000259" key="9">
    <source>
        <dbReference type="Pfam" id="PF16901"/>
    </source>
</evidence>
<reference evidence="10 11" key="1">
    <citation type="journal article" date="2018" name="MBio">
        <title>Comparative Genomics Reveals the Core Gene Toolbox for the Fungus-Insect Symbiosis.</title>
        <authorList>
            <person name="Wang Y."/>
            <person name="Stata M."/>
            <person name="Wang W."/>
            <person name="Stajich J.E."/>
            <person name="White M.M."/>
            <person name="Moncalvo J.M."/>
        </authorList>
    </citation>
    <scope>NUCLEOTIDE SEQUENCE [LARGE SCALE GENOMIC DNA]</scope>
    <source>
        <strain evidence="10 11">SWE-8-4</strain>
    </source>
</reference>
<dbReference type="Gene3D" id="1.10.8.870">
    <property type="entry name" value="Alpha-glycerophosphate oxidase, cap domain"/>
    <property type="match status" value="1"/>
</dbReference>
<dbReference type="STRING" id="133385.A0A2T9YW30"/>